<proteinExistence type="predicted"/>
<sequence length="130" mass="13970">MKHVPSARGARSGNILDIAGTHAIACVHFGIPQGIKGVIDSLGGTNTRVYAGHRLGYEYVIVSQATQPVHVRHVAIGVARYAKDIYSNVAADIEPRSEWCTIACPGAIICIMTPDLRLRYAIDALHGRPV</sequence>
<organism evidence="1 2">
    <name type="scientific">Tremblaya princeps</name>
    <dbReference type="NCBI Taxonomy" id="189385"/>
    <lineage>
        <taxon>Bacteria</taxon>
        <taxon>Pseudomonadati</taxon>
        <taxon>Pseudomonadota</taxon>
        <taxon>Betaproteobacteria</taxon>
        <taxon>Candidatus Tremblayella</taxon>
    </lineage>
</organism>
<dbReference type="Pfam" id="PF02410">
    <property type="entry name" value="RsfS"/>
    <property type="match status" value="1"/>
</dbReference>
<dbReference type="AlphaFoldDB" id="A0A143WMX2"/>
<dbReference type="Proteomes" id="UP000075222">
    <property type="component" value="Chromosome I"/>
</dbReference>
<dbReference type="Gene3D" id="3.30.460.10">
    <property type="entry name" value="Beta Polymerase, domain 2"/>
    <property type="match status" value="1"/>
</dbReference>
<evidence type="ECO:0000313" key="2">
    <source>
        <dbReference type="Proteomes" id="UP000075222"/>
    </source>
</evidence>
<protein>
    <submittedName>
        <fullName evidence="1">Ribosomal silencing factor RsfS</fullName>
    </submittedName>
</protein>
<accession>A0A143WMX2</accession>
<evidence type="ECO:0000313" key="1">
    <source>
        <dbReference type="EMBL" id="CUX76432.1"/>
    </source>
</evidence>
<name>A0A143WMX2_TREPR</name>
<gene>
    <name evidence="1" type="primary">rsfS</name>
    <name evidence="1" type="ORF">PMARG_TP00055</name>
</gene>
<dbReference type="EMBL" id="LN998829">
    <property type="protein sequence ID" value="CUX76432.1"/>
    <property type="molecule type" value="Genomic_DNA"/>
</dbReference>
<dbReference type="InterPro" id="IPR043519">
    <property type="entry name" value="NT_sf"/>
</dbReference>
<dbReference type="SUPFAM" id="SSF81301">
    <property type="entry name" value="Nucleotidyltransferase"/>
    <property type="match status" value="1"/>
</dbReference>
<reference evidence="2" key="1">
    <citation type="submission" date="2016-01" db="EMBL/GenBank/DDBJ databases">
        <authorList>
            <person name="Husnik F."/>
        </authorList>
    </citation>
    <scope>NUCLEOTIDE SEQUENCE [LARGE SCALE GENOMIC DNA]</scope>
</reference>